<dbReference type="Gene3D" id="3.40.190.290">
    <property type="match status" value="1"/>
</dbReference>
<dbReference type="EMBL" id="FMBG01000010">
    <property type="protein sequence ID" value="SCB91773.1"/>
    <property type="molecule type" value="Genomic_DNA"/>
</dbReference>
<organism evidence="2 3">
    <name type="scientific">Bacillus wiedmannii</name>
    <dbReference type="NCBI Taxonomy" id="1890302"/>
    <lineage>
        <taxon>Bacteria</taxon>
        <taxon>Bacillati</taxon>
        <taxon>Bacillota</taxon>
        <taxon>Bacilli</taxon>
        <taxon>Bacillales</taxon>
        <taxon>Bacillaceae</taxon>
        <taxon>Bacillus</taxon>
        <taxon>Bacillus cereus group</taxon>
    </lineage>
</organism>
<feature type="domain" description="LysR substrate-binding" evidence="1">
    <location>
        <begin position="2"/>
        <end position="73"/>
    </location>
</feature>
<evidence type="ECO:0000313" key="3">
    <source>
        <dbReference type="Proteomes" id="UP000195728"/>
    </source>
</evidence>
<accession>A0AB37YKW8</accession>
<dbReference type="Proteomes" id="UP000195728">
    <property type="component" value="Unassembled WGS sequence"/>
</dbReference>
<name>A0AB37YKW8_9BACI</name>
<dbReference type="InterPro" id="IPR005119">
    <property type="entry name" value="LysR_subst-bd"/>
</dbReference>
<sequence length="75" mass="8598">MIEFGTIEAINGCVKARMGIAVMVKSILKDHEQSLTMTDLPEKYSKVPTYYIMRKDVFFSDALQGFVEMIKEKTM</sequence>
<reference evidence="2 3" key="1">
    <citation type="submission" date="2016-08" db="EMBL/GenBank/DDBJ databases">
        <authorList>
            <person name="Loux V."/>
            <person name="Rue O."/>
        </authorList>
    </citation>
    <scope>NUCLEOTIDE SEQUENCE [LARGE SCALE GENOMIC DNA]</scope>
    <source>
        <strain evidence="2 3">WSBC_10311</strain>
    </source>
</reference>
<dbReference type="SUPFAM" id="SSF53850">
    <property type="entry name" value="Periplasmic binding protein-like II"/>
    <property type="match status" value="1"/>
</dbReference>
<evidence type="ECO:0000259" key="1">
    <source>
        <dbReference type="Pfam" id="PF03466"/>
    </source>
</evidence>
<evidence type="ECO:0000313" key="2">
    <source>
        <dbReference type="EMBL" id="SCB91773.1"/>
    </source>
</evidence>
<dbReference type="AlphaFoldDB" id="A0AB37YKW8"/>
<comment type="caution">
    <text evidence="2">The sequence shown here is derived from an EMBL/GenBank/DDBJ whole genome shotgun (WGS) entry which is preliminary data.</text>
</comment>
<protein>
    <recommendedName>
        <fullName evidence="1">LysR substrate-binding domain-containing protein</fullName>
    </recommendedName>
</protein>
<gene>
    <name evidence="2" type="ORF">BC10311_00727</name>
</gene>
<dbReference type="Pfam" id="PF03466">
    <property type="entry name" value="LysR_substrate"/>
    <property type="match status" value="1"/>
</dbReference>
<proteinExistence type="predicted"/>